<feature type="transmembrane region" description="Helical" evidence="10">
    <location>
        <begin position="759"/>
        <end position="781"/>
    </location>
</feature>
<dbReference type="InterPro" id="IPR004776">
    <property type="entry name" value="Mem_transp_PIN-like"/>
</dbReference>
<comment type="function">
    <text evidence="8">Involved in cellular auxin homeostasis by regulating auxin metabolism. Regulates intracellular auxin accumulation at the endoplasmic reticulum and thus auxin availability for nuclear auxin signaling.</text>
</comment>
<dbReference type="Pfam" id="PF03547">
    <property type="entry name" value="Mem_trans"/>
    <property type="match status" value="2"/>
</dbReference>
<dbReference type="InterPro" id="IPR045033">
    <property type="entry name" value="PILS1/3/4/5/7"/>
</dbReference>
<feature type="transmembrane region" description="Helical" evidence="10">
    <location>
        <begin position="534"/>
        <end position="558"/>
    </location>
</feature>
<keyword evidence="7" id="KW-0927">Auxin signaling pathway</keyword>
<evidence type="ECO:0000256" key="6">
    <source>
        <dbReference type="ARBA" id="ARBA00023136"/>
    </source>
</evidence>
<evidence type="ECO:0000256" key="7">
    <source>
        <dbReference type="ARBA" id="ARBA00023294"/>
    </source>
</evidence>
<feature type="transmembrane region" description="Helical" evidence="10">
    <location>
        <begin position="340"/>
        <end position="361"/>
    </location>
</feature>
<keyword evidence="3 10" id="KW-0812">Transmembrane</keyword>
<organism evidence="11 12">
    <name type="scientific">Rhamnella rubrinervis</name>
    <dbReference type="NCBI Taxonomy" id="2594499"/>
    <lineage>
        <taxon>Eukaryota</taxon>
        <taxon>Viridiplantae</taxon>
        <taxon>Streptophyta</taxon>
        <taxon>Embryophyta</taxon>
        <taxon>Tracheophyta</taxon>
        <taxon>Spermatophyta</taxon>
        <taxon>Magnoliopsida</taxon>
        <taxon>eudicotyledons</taxon>
        <taxon>Gunneridae</taxon>
        <taxon>Pentapetalae</taxon>
        <taxon>rosids</taxon>
        <taxon>fabids</taxon>
        <taxon>Rosales</taxon>
        <taxon>Rhamnaceae</taxon>
        <taxon>rhamnoid group</taxon>
        <taxon>Rhamneae</taxon>
        <taxon>Rhamnella</taxon>
    </lineage>
</organism>
<feature type="transmembrane region" description="Helical" evidence="10">
    <location>
        <begin position="793"/>
        <end position="815"/>
    </location>
</feature>
<feature type="transmembrane region" description="Helical" evidence="10">
    <location>
        <begin position="82"/>
        <end position="106"/>
    </location>
</feature>
<name>A0A8K0E641_9ROSA</name>
<dbReference type="PANTHER" id="PTHR31651">
    <property type="match status" value="1"/>
</dbReference>
<dbReference type="OrthoDB" id="191139at2759"/>
<evidence type="ECO:0000256" key="4">
    <source>
        <dbReference type="ARBA" id="ARBA00022824"/>
    </source>
</evidence>
<sequence>MGVVHLFLATVVPALKPLLLTGVGLALASDRISLSGPATRHHFEQSTLWFMPVNVLLTFIVGSELPWILIKITETPPHRQRPLSLVDVLQLVFYVFSPALVLSNLAETITLKSLATVWFMPVNILFTFIIGSALALILIKITKTPPHLRGIVIGCCSAGNLGNLLLIIVPEACEEKNSPFGDSSVCSSYGKAYAAFSMAFGSIYIWSYVYVIMRVYANKSIKDSTTNDSMINMKSSEKAPETLPESCTETQLPSRDCLSSIDYSEQVDQLPCSKSEEKVKVSTLGKITQPIKKFAGQIRLKMLLNPSTIAAIIGFTIGLIPPLQKAMKGDTAPLHVIISATYLLGEAAIPLMTLIIGANLLKGLKKSQGGPLLIVGVIGVRYVILPMLGVVIVKAAHHFGMVGSSLLYRFILMLQYALPPAMNVGVISQLFEAGESECSVIMLWTYAVASFSLTIWSTFFIIVNMGLLDLFLVASMPVLKVLLLTALGLFLALDHIDVLGENARKQLNTLIFFVFNPALVGSNLSEAITVETIVLLRFMPLNILITFIIGSALGWILLKITRPPQHLKGLILGCCAAGNLGNLPVIIIPAVCKEKGSPFGAPAMCYTYGMAYASLSLAIGALFLWSYVYNIVRISTSKVHRIVNAENFTSSVKSTGGMPDLLQGRCSSSLVLIPQTDASTSPDHALKPKLPFTECNGEQKAPISEKIRHYLMTFSRKINLKALLSPSIIGAVIGFIIGMVPQLRKIMIGGSAPLNVVHYSASLLGDVALPTVTLIMGGNLLKGLKRSGTLLSVIIGIIAVRYVVLPIIGIVIVRGAMHYGLVHSDPLYQFVLLLQYAVPPAINIGTMTQMLGAGESECSVIMFWAYAFASVSLTLWSTFFMWLVV</sequence>
<feature type="transmembrane region" description="Helical" evidence="10">
    <location>
        <begin position="718"/>
        <end position="739"/>
    </location>
</feature>
<keyword evidence="12" id="KW-1185">Reference proteome</keyword>
<evidence type="ECO:0000256" key="5">
    <source>
        <dbReference type="ARBA" id="ARBA00022989"/>
    </source>
</evidence>
<dbReference type="Proteomes" id="UP000796880">
    <property type="component" value="Unassembled WGS sequence"/>
</dbReference>
<feature type="transmembrane region" description="Helical" evidence="10">
    <location>
        <begin position="827"/>
        <end position="848"/>
    </location>
</feature>
<comment type="subcellular location">
    <subcellularLocation>
        <location evidence="1">Endoplasmic reticulum membrane</location>
        <topology evidence="1">Multi-pass membrane protein</topology>
    </subcellularLocation>
</comment>
<evidence type="ECO:0000256" key="2">
    <source>
        <dbReference type="ARBA" id="ARBA00022448"/>
    </source>
</evidence>
<feature type="transmembrane region" description="Helical" evidence="10">
    <location>
        <begin position="505"/>
        <end position="522"/>
    </location>
</feature>
<gene>
    <name evidence="11" type="ORF">FNV43_RR19197</name>
</gene>
<feature type="transmembrane region" description="Helical" evidence="10">
    <location>
        <begin position="302"/>
        <end position="320"/>
    </location>
</feature>
<feature type="transmembrane region" description="Helical" evidence="10">
    <location>
        <begin position="860"/>
        <end position="884"/>
    </location>
</feature>
<dbReference type="GO" id="GO:0005789">
    <property type="term" value="C:endoplasmic reticulum membrane"/>
    <property type="evidence" value="ECO:0007669"/>
    <property type="project" value="UniProtKB-SubCell"/>
</dbReference>
<dbReference type="GO" id="GO:0080162">
    <property type="term" value="P:endoplasmic reticulum to cytosol auxin transport"/>
    <property type="evidence" value="ECO:0007669"/>
    <property type="project" value="InterPro"/>
</dbReference>
<accession>A0A8K0E641</accession>
<feature type="transmembrane region" description="Helical" evidence="10">
    <location>
        <begin position="443"/>
        <end position="464"/>
    </location>
</feature>
<keyword evidence="4" id="KW-0256">Endoplasmic reticulum</keyword>
<feature type="transmembrane region" description="Helical" evidence="10">
    <location>
        <begin position="373"/>
        <end position="395"/>
    </location>
</feature>
<evidence type="ECO:0000256" key="10">
    <source>
        <dbReference type="SAM" id="Phobius"/>
    </source>
</evidence>
<keyword evidence="5 10" id="KW-1133">Transmembrane helix</keyword>
<keyword evidence="6 10" id="KW-0472">Membrane</keyword>
<feature type="transmembrane region" description="Helical" evidence="10">
    <location>
        <begin position="611"/>
        <end position="632"/>
    </location>
</feature>
<dbReference type="AlphaFoldDB" id="A0A8K0E641"/>
<protein>
    <submittedName>
        <fullName evidence="11">Uncharacterized protein</fullName>
    </submittedName>
</protein>
<evidence type="ECO:0000313" key="11">
    <source>
        <dbReference type="EMBL" id="KAF3440911.1"/>
    </source>
</evidence>
<reference evidence="11" key="1">
    <citation type="submission" date="2020-03" db="EMBL/GenBank/DDBJ databases">
        <title>A high-quality chromosome-level genome assembly of a woody plant with both climbing and erect habits, Rhamnella rubrinervis.</title>
        <authorList>
            <person name="Lu Z."/>
            <person name="Yang Y."/>
            <person name="Zhu X."/>
            <person name="Sun Y."/>
        </authorList>
    </citation>
    <scope>NUCLEOTIDE SEQUENCE</scope>
    <source>
        <strain evidence="11">BYM</strain>
        <tissue evidence="11">Leaf</tissue>
    </source>
</reference>
<evidence type="ECO:0000256" key="8">
    <source>
        <dbReference type="ARBA" id="ARBA00025100"/>
    </source>
</evidence>
<feature type="transmembrane region" description="Helical" evidence="10">
    <location>
        <begin position="570"/>
        <end position="591"/>
    </location>
</feature>
<evidence type="ECO:0000256" key="9">
    <source>
        <dbReference type="ARBA" id="ARBA00025752"/>
    </source>
</evidence>
<feature type="transmembrane region" description="Helical" evidence="10">
    <location>
        <begin position="407"/>
        <end position="431"/>
    </location>
</feature>
<dbReference type="EMBL" id="VOIH02000008">
    <property type="protein sequence ID" value="KAF3440911.1"/>
    <property type="molecule type" value="Genomic_DNA"/>
</dbReference>
<proteinExistence type="inferred from homology"/>
<feature type="transmembrane region" description="Helical" evidence="10">
    <location>
        <begin position="118"/>
        <end position="139"/>
    </location>
</feature>
<feature type="transmembrane region" description="Helical" evidence="10">
    <location>
        <begin position="151"/>
        <end position="172"/>
    </location>
</feature>
<feature type="transmembrane region" description="Helical" evidence="10">
    <location>
        <begin position="192"/>
        <end position="213"/>
    </location>
</feature>
<evidence type="ECO:0000256" key="3">
    <source>
        <dbReference type="ARBA" id="ARBA00022692"/>
    </source>
</evidence>
<feature type="transmembrane region" description="Helical" evidence="10">
    <location>
        <begin position="48"/>
        <end position="70"/>
    </location>
</feature>
<dbReference type="GO" id="GO:0009734">
    <property type="term" value="P:auxin-activated signaling pathway"/>
    <property type="evidence" value="ECO:0007669"/>
    <property type="project" value="UniProtKB-KW"/>
</dbReference>
<evidence type="ECO:0000256" key="1">
    <source>
        <dbReference type="ARBA" id="ARBA00004477"/>
    </source>
</evidence>
<feature type="transmembrane region" description="Helical" evidence="10">
    <location>
        <begin position="470"/>
        <end position="493"/>
    </location>
</feature>
<evidence type="ECO:0000313" key="12">
    <source>
        <dbReference type="Proteomes" id="UP000796880"/>
    </source>
</evidence>
<dbReference type="PANTHER" id="PTHR31651:SF33">
    <property type="entry name" value="PROTEIN PIN-LIKES 1"/>
    <property type="match status" value="1"/>
</dbReference>
<keyword evidence="2" id="KW-0813">Transport</keyword>
<comment type="caution">
    <text evidence="11">The sequence shown here is derived from an EMBL/GenBank/DDBJ whole genome shotgun (WGS) entry which is preliminary data.</text>
</comment>
<comment type="similarity">
    <text evidence="9">Belongs to the auxin efflux carrier (TC 2.A.69.2) family.</text>
</comment>